<comment type="similarity">
    <text evidence="2">Belongs to the ITPRIP family.</text>
</comment>
<dbReference type="InterPro" id="IPR046906">
    <property type="entry name" value="Mab-21_HhH/H2TH-like"/>
</dbReference>
<keyword evidence="5" id="KW-1133">Transmembrane helix</keyword>
<organism evidence="8 9">
    <name type="scientific">Fregetta grallaria</name>
    <name type="common">White-bellied storm-petrel</name>
    <name type="synonym">Procellaria grallaria</name>
    <dbReference type="NCBI Taxonomy" id="79628"/>
    <lineage>
        <taxon>Eukaryota</taxon>
        <taxon>Metazoa</taxon>
        <taxon>Chordata</taxon>
        <taxon>Craniata</taxon>
        <taxon>Vertebrata</taxon>
        <taxon>Euteleostomi</taxon>
        <taxon>Archelosauria</taxon>
        <taxon>Archosauria</taxon>
        <taxon>Dinosauria</taxon>
        <taxon>Saurischia</taxon>
        <taxon>Theropoda</taxon>
        <taxon>Coelurosauria</taxon>
        <taxon>Aves</taxon>
        <taxon>Neognathae</taxon>
        <taxon>Neoaves</taxon>
        <taxon>Aequornithes</taxon>
        <taxon>Procellariiformes</taxon>
        <taxon>Hydrobatidae</taxon>
        <taxon>Fregetta</taxon>
    </lineage>
</organism>
<evidence type="ECO:0000256" key="6">
    <source>
        <dbReference type="ARBA" id="ARBA00023136"/>
    </source>
</evidence>
<evidence type="ECO:0000256" key="3">
    <source>
        <dbReference type="ARBA" id="ARBA00022692"/>
    </source>
</evidence>
<dbReference type="Proteomes" id="UP000563060">
    <property type="component" value="Unassembled WGS sequence"/>
</dbReference>
<dbReference type="PANTHER" id="PTHR10656">
    <property type="entry name" value="CELL FATE DETERMINING PROTEIN MAB21-RELATED"/>
    <property type="match status" value="1"/>
</dbReference>
<comment type="caution">
    <text evidence="8">The sequence shown here is derived from an EMBL/GenBank/DDBJ whole genome shotgun (WGS) entry which is preliminary data.</text>
</comment>
<evidence type="ECO:0000256" key="1">
    <source>
        <dbReference type="ARBA" id="ARBA00004479"/>
    </source>
</evidence>
<dbReference type="AlphaFoldDB" id="A0A7L3Z6L7"/>
<accession>A0A7L3Z6L7</accession>
<dbReference type="EMBL" id="VZZT01002107">
    <property type="protein sequence ID" value="NXW08851.1"/>
    <property type="molecule type" value="Genomic_DNA"/>
</dbReference>
<evidence type="ECO:0000313" key="8">
    <source>
        <dbReference type="EMBL" id="NXW08851.1"/>
    </source>
</evidence>
<dbReference type="Gene3D" id="1.10.1410.40">
    <property type="match status" value="1"/>
</dbReference>
<protein>
    <submittedName>
        <fullName evidence="8">IPIL1 protein</fullName>
    </submittedName>
</protein>
<keyword evidence="6" id="KW-0472">Membrane</keyword>
<sequence>TKNLLDSFILIFREILSKSFYPVLQPAFGVGSAFEGWSPGEEDIIYRLLVPLQPPRGHAFHLELDTTQAMPVRNFGIRVELVCTCTNEQLAGEMLCFLHHPEEELRRNQDPSFIGTLCTGSYLDVQKTARWFQQLVKASWVVLPQSATDRLTMVPSSCSCKFQVTERNNKIVFIEVMSESPCCTPNIFLSSETTEAIFTPSTMWSESYSVAEVKFFRETARNAPEDSCHLRCLQLCDRIVVATGFSTSIMKTVVMHLLTTAPLSRWRRKHFLLRLLDIMQYLCCCLEEKRLNHFFFGNENVPEEIVLPAAFQMAEPLNLFQHLAQDPDAHVEAL</sequence>
<evidence type="ECO:0000256" key="2">
    <source>
        <dbReference type="ARBA" id="ARBA00005554"/>
    </source>
</evidence>
<feature type="non-terminal residue" evidence="8">
    <location>
        <position position="1"/>
    </location>
</feature>
<keyword evidence="9" id="KW-1185">Reference proteome</keyword>
<dbReference type="GO" id="GO:0016020">
    <property type="term" value="C:membrane"/>
    <property type="evidence" value="ECO:0007669"/>
    <property type="project" value="UniProtKB-SubCell"/>
</dbReference>
<reference evidence="8 9" key="1">
    <citation type="submission" date="2019-09" db="EMBL/GenBank/DDBJ databases">
        <title>Bird 10,000 Genomes (B10K) Project - Family phase.</title>
        <authorList>
            <person name="Zhang G."/>
        </authorList>
    </citation>
    <scope>NUCLEOTIDE SEQUENCE [LARGE SCALE GENOMIC DNA]</scope>
    <source>
        <strain evidence="8">B10K-DU-006-09</strain>
        <tissue evidence="8">Muscle</tissue>
    </source>
</reference>
<dbReference type="InterPro" id="IPR024810">
    <property type="entry name" value="MAB21L/cGLR"/>
</dbReference>
<dbReference type="PRINTS" id="PR02107">
    <property type="entry name" value="INOS145TPRIP"/>
</dbReference>
<name>A0A7L3Z6L7_FREGA</name>
<comment type="subcellular location">
    <subcellularLocation>
        <location evidence="1">Membrane</location>
        <topology evidence="1">Single-pass type I membrane protein</topology>
    </subcellularLocation>
</comment>
<gene>
    <name evidence="8" type="primary">Itpripl1_1</name>
    <name evidence="8" type="ORF">FREGRA_R01016</name>
</gene>
<keyword evidence="3" id="KW-0812">Transmembrane</keyword>
<evidence type="ECO:0000259" key="7">
    <source>
        <dbReference type="Pfam" id="PF20266"/>
    </source>
</evidence>
<feature type="domain" description="Mab-21-like HhH/H2TH-like" evidence="7">
    <location>
        <begin position="245"/>
        <end position="300"/>
    </location>
</feature>
<keyword evidence="4" id="KW-0732">Signal</keyword>
<evidence type="ECO:0000256" key="5">
    <source>
        <dbReference type="ARBA" id="ARBA00022989"/>
    </source>
</evidence>
<evidence type="ECO:0000256" key="4">
    <source>
        <dbReference type="ARBA" id="ARBA00022729"/>
    </source>
</evidence>
<evidence type="ECO:0000313" key="9">
    <source>
        <dbReference type="Proteomes" id="UP000563060"/>
    </source>
</evidence>
<dbReference type="InterPro" id="IPR026250">
    <property type="entry name" value="ITPRIP-like"/>
</dbReference>
<feature type="non-terminal residue" evidence="8">
    <location>
        <position position="334"/>
    </location>
</feature>
<dbReference type="Pfam" id="PF20266">
    <property type="entry name" value="Mab-21_C"/>
    <property type="match status" value="1"/>
</dbReference>
<proteinExistence type="inferred from homology"/>
<dbReference type="SMART" id="SM01265">
    <property type="entry name" value="Mab-21"/>
    <property type="match status" value="1"/>
</dbReference>
<dbReference type="PANTHER" id="PTHR10656:SF40">
    <property type="entry name" value="INOSITOL 1,4,5-TRISPHOSPHATE RECEPTOR-INTERACTING PROTEIN-LIKE 1"/>
    <property type="match status" value="1"/>
</dbReference>